<feature type="region of interest" description="Disordered" evidence="1">
    <location>
        <begin position="1"/>
        <end position="20"/>
    </location>
</feature>
<dbReference type="EMBL" id="CADCUZ010000011">
    <property type="protein sequence ID" value="CAA9393364.1"/>
    <property type="molecule type" value="Genomic_DNA"/>
</dbReference>
<dbReference type="Pfam" id="PF07883">
    <property type="entry name" value="Cupin_2"/>
    <property type="match status" value="1"/>
</dbReference>
<evidence type="ECO:0000259" key="2">
    <source>
        <dbReference type="Pfam" id="PF07883"/>
    </source>
</evidence>
<dbReference type="Gene3D" id="2.60.120.10">
    <property type="entry name" value="Jelly Rolls"/>
    <property type="match status" value="1"/>
</dbReference>
<dbReference type="SUPFAM" id="SSF51182">
    <property type="entry name" value="RmlC-like cupins"/>
    <property type="match status" value="1"/>
</dbReference>
<accession>A0A6J4NPN0</accession>
<dbReference type="InterPro" id="IPR011051">
    <property type="entry name" value="RmlC_Cupin_sf"/>
</dbReference>
<sequence length="107" mass="11080">RGAASGGIVLGPGEGRTIPGTDAMTLKATGEQTAGSIGFLEATSSPGYGPPRHIHHSHDELFYVLEGEFLFLVGESQFDAPPGSFVFVPRGTDHAAKVVGTEPARCS</sequence>
<dbReference type="InterPro" id="IPR014710">
    <property type="entry name" value="RmlC-like_jellyroll"/>
</dbReference>
<protein>
    <recommendedName>
        <fullName evidence="2">Cupin type-2 domain-containing protein</fullName>
    </recommendedName>
</protein>
<dbReference type="InterPro" id="IPR053146">
    <property type="entry name" value="QDO-like"/>
</dbReference>
<feature type="domain" description="Cupin type-2" evidence="2">
    <location>
        <begin position="45"/>
        <end position="105"/>
    </location>
</feature>
<dbReference type="PANTHER" id="PTHR36440">
    <property type="entry name" value="PUTATIVE (AFU_ORTHOLOGUE AFUA_8G07350)-RELATED"/>
    <property type="match status" value="1"/>
</dbReference>
<gene>
    <name evidence="3" type="ORF">AVDCRST_MAG55-226</name>
</gene>
<evidence type="ECO:0000313" key="3">
    <source>
        <dbReference type="EMBL" id="CAA9393364.1"/>
    </source>
</evidence>
<proteinExistence type="predicted"/>
<feature type="compositionally biased region" description="Gly residues" evidence="1">
    <location>
        <begin position="1"/>
        <end position="14"/>
    </location>
</feature>
<evidence type="ECO:0000256" key="1">
    <source>
        <dbReference type="SAM" id="MobiDB-lite"/>
    </source>
</evidence>
<reference evidence="3" key="1">
    <citation type="submission" date="2020-02" db="EMBL/GenBank/DDBJ databases">
        <authorList>
            <person name="Meier V. D."/>
        </authorList>
    </citation>
    <scope>NUCLEOTIDE SEQUENCE</scope>
    <source>
        <strain evidence="3">AVDCRST_MAG55</strain>
    </source>
</reference>
<name>A0A6J4NPN0_9ACTN</name>
<organism evidence="3">
    <name type="scientific">uncultured Rubrobacteraceae bacterium</name>
    <dbReference type="NCBI Taxonomy" id="349277"/>
    <lineage>
        <taxon>Bacteria</taxon>
        <taxon>Bacillati</taxon>
        <taxon>Actinomycetota</taxon>
        <taxon>Rubrobacteria</taxon>
        <taxon>Rubrobacterales</taxon>
        <taxon>Rubrobacteraceae</taxon>
        <taxon>environmental samples</taxon>
    </lineage>
</organism>
<feature type="non-terminal residue" evidence="3">
    <location>
        <position position="1"/>
    </location>
</feature>
<dbReference type="AlphaFoldDB" id="A0A6J4NPN0"/>
<dbReference type="PANTHER" id="PTHR36440:SF1">
    <property type="entry name" value="PUTATIVE (AFU_ORTHOLOGUE AFUA_8G07350)-RELATED"/>
    <property type="match status" value="1"/>
</dbReference>
<dbReference type="InterPro" id="IPR013096">
    <property type="entry name" value="Cupin_2"/>
</dbReference>